<dbReference type="RefSeq" id="WP_266058210.1">
    <property type="nucleotide sequence ID" value="NZ_JAPFQN010000010.1"/>
</dbReference>
<organism evidence="2 3">
    <name type="scientific">Mangrovivirga halotolerans</name>
    <dbReference type="NCBI Taxonomy" id="2993936"/>
    <lineage>
        <taxon>Bacteria</taxon>
        <taxon>Pseudomonadati</taxon>
        <taxon>Bacteroidota</taxon>
        <taxon>Cytophagia</taxon>
        <taxon>Cytophagales</taxon>
        <taxon>Mangrovivirgaceae</taxon>
        <taxon>Mangrovivirga</taxon>
    </lineage>
</organism>
<feature type="transmembrane region" description="Helical" evidence="1">
    <location>
        <begin position="12"/>
        <end position="36"/>
    </location>
</feature>
<reference evidence="2 3" key="1">
    <citation type="submission" date="2022-11" db="EMBL/GenBank/DDBJ databases">
        <title>The characterization of three novel Bacteroidetes species and genomic analysis of their roles in tidal elemental geochemical cycles.</title>
        <authorList>
            <person name="Ma K."/>
        </authorList>
    </citation>
    <scope>NUCLEOTIDE SEQUENCE [LARGE SCALE GENOMIC DNA]</scope>
    <source>
        <strain evidence="2 3">M17</strain>
    </source>
</reference>
<comment type="caution">
    <text evidence="2">The sequence shown here is derived from an EMBL/GenBank/DDBJ whole genome shotgun (WGS) entry which is preliminary data.</text>
</comment>
<evidence type="ECO:0000313" key="2">
    <source>
        <dbReference type="EMBL" id="MCX2745612.1"/>
    </source>
</evidence>
<protein>
    <recommendedName>
        <fullName evidence="4">Membrane associated rhomboid family serine protease</fullName>
    </recommendedName>
</protein>
<dbReference type="EMBL" id="JAPFQN010000010">
    <property type="protein sequence ID" value="MCX2745612.1"/>
    <property type="molecule type" value="Genomic_DNA"/>
</dbReference>
<keyword evidence="1" id="KW-0472">Membrane</keyword>
<feature type="transmembrane region" description="Helical" evidence="1">
    <location>
        <begin position="65"/>
        <end position="88"/>
    </location>
</feature>
<keyword evidence="3" id="KW-1185">Reference proteome</keyword>
<dbReference type="Proteomes" id="UP001209885">
    <property type="component" value="Unassembled WGS sequence"/>
</dbReference>
<evidence type="ECO:0000256" key="1">
    <source>
        <dbReference type="SAM" id="Phobius"/>
    </source>
</evidence>
<name>A0ABT3RWK4_9BACT</name>
<evidence type="ECO:0008006" key="4">
    <source>
        <dbReference type="Google" id="ProtNLM"/>
    </source>
</evidence>
<feature type="transmembrane region" description="Helical" evidence="1">
    <location>
        <begin position="135"/>
        <end position="153"/>
    </location>
</feature>
<proteinExistence type="predicted"/>
<sequence length="242" mass="27068">MPEFKEFRKSWIKATTFGYMVFLLMIPNSLIILTFFRPPALEGLTIAEILQQASTTSPFAYGKSFYIILQAGHFIHYLIVGAVLAVLQYNVLKEHIRNKFVWIILTIAGLEVILLGDLVYTGLSTGGAPGPLEPLLIGLGGGSFIAILQYLYLRSVGIKNGKWVGWWVLGIIIGILSSALFIFIYEFFLNEFVKQNFSALIYVLLSWLAFILPYFTLIGFFAGLLSAKPLYKAIEKSSYISA</sequence>
<keyword evidence="1" id="KW-1133">Transmembrane helix</keyword>
<feature type="transmembrane region" description="Helical" evidence="1">
    <location>
        <begin position="100"/>
        <end position="123"/>
    </location>
</feature>
<accession>A0ABT3RWK4</accession>
<keyword evidence="1" id="KW-0812">Transmembrane</keyword>
<gene>
    <name evidence="2" type="ORF">OO013_17150</name>
</gene>
<evidence type="ECO:0000313" key="3">
    <source>
        <dbReference type="Proteomes" id="UP001209885"/>
    </source>
</evidence>
<feature type="transmembrane region" description="Helical" evidence="1">
    <location>
        <begin position="200"/>
        <end position="227"/>
    </location>
</feature>
<feature type="transmembrane region" description="Helical" evidence="1">
    <location>
        <begin position="165"/>
        <end position="188"/>
    </location>
</feature>